<dbReference type="PROSITE" id="PS00175">
    <property type="entry name" value="PG_MUTASE"/>
    <property type="match status" value="1"/>
</dbReference>
<organism evidence="1 2">
    <name type="scientific">Lacticaseibacillus mingshuiensis</name>
    <dbReference type="NCBI Taxonomy" id="2799574"/>
    <lineage>
        <taxon>Bacteria</taxon>
        <taxon>Bacillati</taxon>
        <taxon>Bacillota</taxon>
        <taxon>Bacilli</taxon>
        <taxon>Lactobacillales</taxon>
        <taxon>Lactobacillaceae</taxon>
        <taxon>Lacticaseibacillus</taxon>
    </lineage>
</organism>
<dbReference type="InterPro" id="IPR029033">
    <property type="entry name" value="His_PPase_superfam"/>
</dbReference>
<evidence type="ECO:0000313" key="2">
    <source>
        <dbReference type="Proteomes" id="UP001597196"/>
    </source>
</evidence>
<gene>
    <name evidence="1" type="ORF">ACFQ4P_08485</name>
</gene>
<dbReference type="Proteomes" id="UP001597196">
    <property type="component" value="Unassembled WGS sequence"/>
</dbReference>
<accession>A0ABW4CHG7</accession>
<dbReference type="SMART" id="SM00855">
    <property type="entry name" value="PGAM"/>
    <property type="match status" value="1"/>
</dbReference>
<comment type="caution">
    <text evidence="1">The sequence shown here is derived from an EMBL/GenBank/DDBJ whole genome shotgun (WGS) entry which is preliminary data.</text>
</comment>
<dbReference type="PANTHER" id="PTHR48100:SF5">
    <property type="entry name" value="HISTIDINE PHOSPHATASE FAMILY PROTEIN"/>
    <property type="match status" value="1"/>
</dbReference>
<dbReference type="CDD" id="cd07067">
    <property type="entry name" value="HP_PGM_like"/>
    <property type="match status" value="1"/>
</dbReference>
<dbReference type="InterPro" id="IPR001345">
    <property type="entry name" value="PG/BPGM_mutase_AS"/>
</dbReference>
<evidence type="ECO:0000313" key="1">
    <source>
        <dbReference type="EMBL" id="MFD1430282.1"/>
    </source>
</evidence>
<dbReference type="RefSeq" id="WP_203626600.1">
    <property type="nucleotide sequence ID" value="NZ_BOLQ01000006.1"/>
</dbReference>
<dbReference type="SUPFAM" id="SSF53254">
    <property type="entry name" value="Phosphoglycerate mutase-like"/>
    <property type="match status" value="1"/>
</dbReference>
<name>A0ABW4CHG7_9LACO</name>
<dbReference type="InterPro" id="IPR013078">
    <property type="entry name" value="His_Pase_superF_clade-1"/>
</dbReference>
<dbReference type="PANTHER" id="PTHR48100">
    <property type="entry name" value="BROAD-SPECIFICITY PHOSPHATASE YOR283W-RELATED"/>
    <property type="match status" value="1"/>
</dbReference>
<dbReference type="EMBL" id="JBHTOC010000011">
    <property type="protein sequence ID" value="MFD1430282.1"/>
    <property type="molecule type" value="Genomic_DNA"/>
</dbReference>
<dbReference type="InterPro" id="IPR050275">
    <property type="entry name" value="PGM_Phosphatase"/>
</dbReference>
<sequence length="189" mass="21389">MQTVYLMRHGETLFNVQGRIQGWCDSPLTAKGIQQGKRARDWFQQAGIHFGAAYCSTAERAADTLELVTAQPYTRVKGLREWGFGEFEAQPEYLNPKIPYGDFFVPYGGESETQIRARIGQTVLQLMQHEPAETTLIVSHAGAIRNFMSLWPQPDGAQQKKRLPNCGIVEYRFDGNAFFFQRLVDPAQA</sequence>
<keyword evidence="2" id="KW-1185">Reference proteome</keyword>
<reference evidence="2" key="1">
    <citation type="journal article" date="2019" name="Int. J. Syst. Evol. Microbiol.">
        <title>The Global Catalogue of Microorganisms (GCM) 10K type strain sequencing project: providing services to taxonomists for standard genome sequencing and annotation.</title>
        <authorList>
            <consortium name="The Broad Institute Genomics Platform"/>
            <consortium name="The Broad Institute Genome Sequencing Center for Infectious Disease"/>
            <person name="Wu L."/>
            <person name="Ma J."/>
        </authorList>
    </citation>
    <scope>NUCLEOTIDE SEQUENCE [LARGE SCALE GENOMIC DNA]</scope>
    <source>
        <strain evidence="2">CCM 8980</strain>
    </source>
</reference>
<dbReference type="Gene3D" id="3.40.50.1240">
    <property type="entry name" value="Phosphoglycerate mutase-like"/>
    <property type="match status" value="1"/>
</dbReference>
<proteinExistence type="predicted"/>
<dbReference type="Pfam" id="PF00300">
    <property type="entry name" value="His_Phos_1"/>
    <property type="match status" value="1"/>
</dbReference>
<protein>
    <submittedName>
        <fullName evidence="1">Histidine phosphatase family protein</fullName>
    </submittedName>
</protein>